<reference evidence="1 2" key="1">
    <citation type="journal article" date="2021" name="Elife">
        <title>Chloroplast acquisition without the gene transfer in kleptoplastic sea slugs, Plakobranchus ocellatus.</title>
        <authorList>
            <person name="Maeda T."/>
            <person name="Takahashi S."/>
            <person name="Yoshida T."/>
            <person name="Shimamura S."/>
            <person name="Takaki Y."/>
            <person name="Nagai Y."/>
            <person name="Toyoda A."/>
            <person name="Suzuki Y."/>
            <person name="Arimoto A."/>
            <person name="Ishii H."/>
            <person name="Satoh N."/>
            <person name="Nishiyama T."/>
            <person name="Hasebe M."/>
            <person name="Maruyama T."/>
            <person name="Minagawa J."/>
            <person name="Obokata J."/>
            <person name="Shigenobu S."/>
        </authorList>
    </citation>
    <scope>NUCLEOTIDE SEQUENCE [LARGE SCALE GENOMIC DNA]</scope>
</reference>
<evidence type="ECO:0000313" key="1">
    <source>
        <dbReference type="EMBL" id="GFS03986.1"/>
    </source>
</evidence>
<organism evidence="1 2">
    <name type="scientific">Elysia marginata</name>
    <dbReference type="NCBI Taxonomy" id="1093978"/>
    <lineage>
        <taxon>Eukaryota</taxon>
        <taxon>Metazoa</taxon>
        <taxon>Spiralia</taxon>
        <taxon>Lophotrochozoa</taxon>
        <taxon>Mollusca</taxon>
        <taxon>Gastropoda</taxon>
        <taxon>Heterobranchia</taxon>
        <taxon>Euthyneura</taxon>
        <taxon>Panpulmonata</taxon>
        <taxon>Sacoglossa</taxon>
        <taxon>Placobranchoidea</taxon>
        <taxon>Plakobranchidae</taxon>
        <taxon>Elysia</taxon>
    </lineage>
</organism>
<proteinExistence type="predicted"/>
<dbReference type="Proteomes" id="UP000762676">
    <property type="component" value="Unassembled WGS sequence"/>
</dbReference>
<keyword evidence="2" id="KW-1185">Reference proteome</keyword>
<evidence type="ECO:0000313" key="2">
    <source>
        <dbReference type="Proteomes" id="UP000762676"/>
    </source>
</evidence>
<dbReference type="AlphaFoldDB" id="A0AAV4I4Q2"/>
<comment type="caution">
    <text evidence="1">The sequence shown here is derived from an EMBL/GenBank/DDBJ whole genome shotgun (WGS) entry which is preliminary data.</text>
</comment>
<name>A0AAV4I4Q2_9GAST</name>
<protein>
    <submittedName>
        <fullName evidence="1">Uncharacterized protein</fullName>
    </submittedName>
</protein>
<sequence length="121" mass="13132">MPTAIALPCFRSSDGIILWYRLGSLVARKLTGLKGFLFFAAAAADLARLSSVLALLLNVSHPLDIALSTIHELVSSRGKDFPRASSPTVINDCCKDGRFNSWCSCLHTSRPEVIKLALESE</sequence>
<gene>
    <name evidence="1" type="ORF">ElyMa_001163400</name>
</gene>
<dbReference type="EMBL" id="BMAT01002294">
    <property type="protein sequence ID" value="GFS03986.1"/>
    <property type="molecule type" value="Genomic_DNA"/>
</dbReference>
<accession>A0AAV4I4Q2</accession>